<dbReference type="Proteomes" id="UP000281810">
    <property type="component" value="Chromosome"/>
</dbReference>
<dbReference type="Gene3D" id="3.10.560.10">
    <property type="entry name" value="Outer membrane lipoprotein wza domain like"/>
    <property type="match status" value="1"/>
</dbReference>
<dbReference type="Pfam" id="PF02563">
    <property type="entry name" value="Poly_export"/>
    <property type="match status" value="1"/>
</dbReference>
<proteinExistence type="predicted"/>
<evidence type="ECO:0000313" key="4">
    <source>
        <dbReference type="EMBL" id="AZI39606.1"/>
    </source>
</evidence>
<keyword evidence="2" id="KW-0812">Transmembrane</keyword>
<keyword evidence="2" id="KW-0472">Membrane</keyword>
<dbReference type="InterPro" id="IPR003715">
    <property type="entry name" value="Poly_export_N"/>
</dbReference>
<dbReference type="Gene3D" id="3.30.1950.10">
    <property type="entry name" value="wza like domain"/>
    <property type="match status" value="1"/>
</dbReference>
<keyword evidence="2" id="KW-1133">Transmembrane helix</keyword>
<feature type="transmembrane region" description="Helical" evidence="2">
    <location>
        <begin position="242"/>
        <end position="260"/>
    </location>
</feature>
<dbReference type="RefSeq" id="WP_124801826.1">
    <property type="nucleotide sequence ID" value="NZ_CP034161.1"/>
</dbReference>
<dbReference type="InterPro" id="IPR049712">
    <property type="entry name" value="Poly_export"/>
</dbReference>
<dbReference type="EMBL" id="CP034161">
    <property type="protein sequence ID" value="AZI39606.1"/>
    <property type="molecule type" value="Genomic_DNA"/>
</dbReference>
<dbReference type="OrthoDB" id="662756at2"/>
<feature type="domain" description="Polysaccharide export protein N-terminal" evidence="3">
    <location>
        <begin position="45"/>
        <end position="141"/>
    </location>
</feature>
<protein>
    <submittedName>
        <fullName evidence="4">Polysaccharide export protein</fullName>
    </submittedName>
</protein>
<dbReference type="PANTHER" id="PTHR33619">
    <property type="entry name" value="POLYSACCHARIDE EXPORT PROTEIN GFCE-RELATED"/>
    <property type="match status" value="1"/>
</dbReference>
<evidence type="ECO:0000256" key="1">
    <source>
        <dbReference type="ARBA" id="ARBA00022729"/>
    </source>
</evidence>
<dbReference type="AlphaFoldDB" id="A0A3G8YF79"/>
<evidence type="ECO:0000313" key="5">
    <source>
        <dbReference type="Proteomes" id="UP000281810"/>
    </source>
</evidence>
<reference evidence="5" key="1">
    <citation type="submission" date="2018-11" db="EMBL/GenBank/DDBJ databases">
        <title>Proposal to divide the Flavobacteriaceae and reorganize its genera based on Amino Acid Identity values calculated from whole genome sequences.</title>
        <authorList>
            <person name="Nicholson A.C."/>
            <person name="Gulvik C.A."/>
            <person name="Whitney A.M."/>
            <person name="Humrighouse B.W."/>
            <person name="Bell M."/>
            <person name="Holmes B."/>
            <person name="Steigerwalt A.B."/>
            <person name="Villarma A."/>
            <person name="Sheth M."/>
            <person name="Batra D."/>
            <person name="Pryor J."/>
            <person name="Bernardet J.-F."/>
            <person name="Hugo C."/>
            <person name="Kampfer P."/>
            <person name="Newman J.D."/>
            <person name="McQuiston J.R."/>
        </authorList>
    </citation>
    <scope>NUCLEOTIDE SEQUENCE [LARGE SCALE GENOMIC DNA]</scope>
    <source>
        <strain evidence="5">F5649</strain>
    </source>
</reference>
<dbReference type="PROSITE" id="PS51257">
    <property type="entry name" value="PROKAR_LIPOPROTEIN"/>
    <property type="match status" value="1"/>
</dbReference>
<organism evidence="4 5">
    <name type="scientific">Epilithonimonas vandammei</name>
    <dbReference type="NCBI Taxonomy" id="2487072"/>
    <lineage>
        <taxon>Bacteria</taxon>
        <taxon>Pseudomonadati</taxon>
        <taxon>Bacteroidota</taxon>
        <taxon>Flavobacteriia</taxon>
        <taxon>Flavobacteriales</taxon>
        <taxon>Weeksellaceae</taxon>
        <taxon>Chryseobacterium group</taxon>
        <taxon>Epilithonimonas</taxon>
    </lineage>
</organism>
<gene>
    <name evidence="4" type="ORF">EIB74_06370</name>
</gene>
<name>A0A3G8YF79_9FLAO</name>
<keyword evidence="1" id="KW-0732">Signal</keyword>
<dbReference type="GO" id="GO:0015159">
    <property type="term" value="F:polysaccharide transmembrane transporter activity"/>
    <property type="evidence" value="ECO:0007669"/>
    <property type="project" value="InterPro"/>
</dbReference>
<evidence type="ECO:0000259" key="3">
    <source>
        <dbReference type="Pfam" id="PF02563"/>
    </source>
</evidence>
<sequence length="261" mass="29007">MRRVLSIFFMVFVLLMVFSCNTKKNIQYFKNIEDVAIKESIRANTSTIQPGDMLGIVVLAKDNEVAKPFNQNYYSTDMSQYSSVPSRSASVEPIYIVDSKGNIDFPILGSINTTSLNVDQLREILKDKLSKYIKNPGVNLRTVNYKVTVLGEVNRTGTFTIDSGQPTTILNVLGLAGDLTIYGERKNVLVIRNVDGVTTKEYIDLTSADLFNSPYYYVKQNDVIYVTPNKARQSASSYGPEIGVIISVVSVVVGVLALIFR</sequence>
<dbReference type="PANTHER" id="PTHR33619:SF3">
    <property type="entry name" value="POLYSACCHARIDE EXPORT PROTEIN GFCE-RELATED"/>
    <property type="match status" value="1"/>
</dbReference>
<keyword evidence="5" id="KW-1185">Reference proteome</keyword>
<accession>A0A3G8YF79</accession>
<evidence type="ECO:0000256" key="2">
    <source>
        <dbReference type="SAM" id="Phobius"/>
    </source>
</evidence>